<sequence length="218" mass="25838">MTKAIWHYELSEAYSNTFFPKQILKSKKELLKILIESLRLVTLNTPSNCRLSEATVVLKCLGKSRRFFYFSKNKYYSIALPPDLHIKQKEDKELTFYVNGEEIDNKMFSALSTFIDSPSFPCSFEDFILERDEEYYFIIDKLRPLIEPILYSELGYVRYDDDLGHAEPTFHPRYHLDTNLAKSATFKKGLKNSLAREDFIDILDNEKERWFLLKNRKK</sequence>
<dbReference type="EMBL" id="WSRP01000079">
    <property type="protein sequence ID" value="MVX57998.1"/>
    <property type="molecule type" value="Genomic_DNA"/>
</dbReference>
<evidence type="ECO:0000313" key="1">
    <source>
        <dbReference type="EMBL" id="MVX57998.1"/>
    </source>
</evidence>
<protein>
    <submittedName>
        <fullName evidence="1">Uncharacterized protein</fullName>
    </submittedName>
</protein>
<evidence type="ECO:0000313" key="2">
    <source>
        <dbReference type="Proteomes" id="UP000472580"/>
    </source>
</evidence>
<dbReference type="AlphaFoldDB" id="A0A6L6YMF8"/>
<proteinExistence type="predicted"/>
<comment type="caution">
    <text evidence="1">The sequence shown here is derived from an EMBL/GenBank/DDBJ whole genome shotgun (WGS) entry which is preliminary data.</text>
</comment>
<dbReference type="OrthoDB" id="7853506at2"/>
<keyword evidence="2" id="KW-1185">Reference proteome</keyword>
<organism evidence="1 2">
    <name type="scientific">Parasutterella muris</name>
    <dbReference type="NCBI Taxonomy" id="2565572"/>
    <lineage>
        <taxon>Bacteria</taxon>
        <taxon>Pseudomonadati</taxon>
        <taxon>Pseudomonadota</taxon>
        <taxon>Betaproteobacteria</taxon>
        <taxon>Burkholderiales</taxon>
        <taxon>Sutterellaceae</taxon>
        <taxon>Parasutterella</taxon>
    </lineage>
</organism>
<gene>
    <name evidence="1" type="ORF">E5987_12530</name>
</gene>
<reference evidence="1 2" key="1">
    <citation type="submission" date="2019-12" db="EMBL/GenBank/DDBJ databases">
        <title>Microbes associate with the intestines of laboratory mice.</title>
        <authorList>
            <person name="Navarre W."/>
            <person name="Wong E."/>
        </authorList>
    </citation>
    <scope>NUCLEOTIDE SEQUENCE [LARGE SCALE GENOMIC DNA]</scope>
    <source>
        <strain evidence="1 2">NM82_D38</strain>
    </source>
</reference>
<dbReference type="Proteomes" id="UP000472580">
    <property type="component" value="Unassembled WGS sequence"/>
</dbReference>
<name>A0A6L6YMF8_9BURK</name>
<accession>A0A6L6YMF8</accession>
<dbReference type="RefSeq" id="WP_160336405.1">
    <property type="nucleotide sequence ID" value="NZ_WSRP01000079.1"/>
</dbReference>